<evidence type="ECO:0000256" key="3">
    <source>
        <dbReference type="ARBA" id="ARBA00022664"/>
    </source>
</evidence>
<sequence>MTNQIFQVQGPFQGTSSASGRVQKLNHEQVEWELNELTARKEAEDKNQDYDRVKALETQADVADKMDAAKRRKTKPDTGLLALRQCPCDKDEGCRWEEQFYPGADTLIQGSHYPTDGALDKLSEDVRKQMKKRDQYHRRRMFDVDAPIDFINERNRRFNHKLERYFGKYTEDIKEDLREEQLSRRSLTAVV</sequence>
<comment type="subunit">
    <text evidence="7">May be part of a spliceosome complex.</text>
</comment>
<evidence type="ECO:0000256" key="4">
    <source>
        <dbReference type="ARBA" id="ARBA00022728"/>
    </source>
</evidence>
<accession>A0A915DNW1</accession>
<dbReference type="GO" id="GO:0000398">
    <property type="term" value="P:mRNA splicing, via spliceosome"/>
    <property type="evidence" value="ECO:0007669"/>
    <property type="project" value="UniProtKB-UniRule"/>
</dbReference>
<dbReference type="WBParaSite" id="jg21414">
    <property type="protein sequence ID" value="jg21414"/>
    <property type="gene ID" value="jg21414"/>
</dbReference>
<feature type="compositionally biased region" description="Polar residues" evidence="8">
    <location>
        <begin position="1"/>
        <end position="20"/>
    </location>
</feature>
<dbReference type="PANTHER" id="PTHR13264:SF5">
    <property type="entry name" value="PRE-MRNA-SPLICING FACTOR SYF2"/>
    <property type="match status" value="1"/>
</dbReference>
<dbReference type="GO" id="GO:0071014">
    <property type="term" value="C:post-mRNA release spliceosomal complex"/>
    <property type="evidence" value="ECO:0007669"/>
    <property type="project" value="TreeGrafter"/>
</dbReference>
<protein>
    <recommendedName>
        <fullName evidence="7">Pre-mRNA-splicing factor SYF2</fullName>
    </recommendedName>
</protein>
<dbReference type="GO" id="GO:0071013">
    <property type="term" value="C:catalytic step 2 spliceosome"/>
    <property type="evidence" value="ECO:0007669"/>
    <property type="project" value="TreeGrafter"/>
</dbReference>
<reference evidence="10" key="1">
    <citation type="submission" date="2022-11" db="UniProtKB">
        <authorList>
            <consortium name="WormBaseParasite"/>
        </authorList>
    </citation>
    <scope>IDENTIFICATION</scope>
</reference>
<dbReference type="AlphaFoldDB" id="A0A915DNW1"/>
<organism evidence="9 10">
    <name type="scientific">Ditylenchus dipsaci</name>
    <dbReference type="NCBI Taxonomy" id="166011"/>
    <lineage>
        <taxon>Eukaryota</taxon>
        <taxon>Metazoa</taxon>
        <taxon>Ecdysozoa</taxon>
        <taxon>Nematoda</taxon>
        <taxon>Chromadorea</taxon>
        <taxon>Rhabditida</taxon>
        <taxon>Tylenchina</taxon>
        <taxon>Tylenchomorpha</taxon>
        <taxon>Sphaerularioidea</taxon>
        <taxon>Anguinidae</taxon>
        <taxon>Anguininae</taxon>
        <taxon>Ditylenchus</taxon>
    </lineage>
</organism>
<keyword evidence="9" id="KW-1185">Reference proteome</keyword>
<evidence type="ECO:0000256" key="2">
    <source>
        <dbReference type="ARBA" id="ARBA00010028"/>
    </source>
</evidence>
<dbReference type="GO" id="GO:0000974">
    <property type="term" value="C:Prp19 complex"/>
    <property type="evidence" value="ECO:0007669"/>
    <property type="project" value="TreeGrafter"/>
</dbReference>
<dbReference type="Proteomes" id="UP000887574">
    <property type="component" value="Unplaced"/>
</dbReference>
<evidence type="ECO:0000256" key="1">
    <source>
        <dbReference type="ARBA" id="ARBA00004123"/>
    </source>
</evidence>
<dbReference type="InterPro" id="IPR013260">
    <property type="entry name" value="mRNA_splic_SYF2"/>
</dbReference>
<feature type="region of interest" description="Disordered" evidence="8">
    <location>
        <begin position="1"/>
        <end position="22"/>
    </location>
</feature>
<keyword evidence="4 7" id="KW-0747">Spliceosome</keyword>
<keyword evidence="5 7" id="KW-0508">mRNA splicing</keyword>
<evidence type="ECO:0000313" key="9">
    <source>
        <dbReference type="Proteomes" id="UP000887574"/>
    </source>
</evidence>
<name>A0A915DNW1_9BILA</name>
<keyword evidence="6 7" id="KW-0539">Nucleus</keyword>
<dbReference type="Pfam" id="PF08231">
    <property type="entry name" value="SYF2"/>
    <property type="match status" value="1"/>
</dbReference>
<comment type="function">
    <text evidence="7">Involved in pre-mRNA splicing.</text>
</comment>
<proteinExistence type="inferred from homology"/>
<evidence type="ECO:0000256" key="6">
    <source>
        <dbReference type="ARBA" id="ARBA00023242"/>
    </source>
</evidence>
<evidence type="ECO:0000313" key="10">
    <source>
        <dbReference type="WBParaSite" id="jg21414"/>
    </source>
</evidence>
<evidence type="ECO:0000256" key="8">
    <source>
        <dbReference type="SAM" id="MobiDB-lite"/>
    </source>
</evidence>
<evidence type="ECO:0000256" key="7">
    <source>
        <dbReference type="RuleBase" id="RU367148"/>
    </source>
</evidence>
<evidence type="ECO:0000256" key="5">
    <source>
        <dbReference type="ARBA" id="ARBA00023187"/>
    </source>
</evidence>
<comment type="subcellular location">
    <subcellularLocation>
        <location evidence="1 7">Nucleus</location>
    </subcellularLocation>
</comment>
<dbReference type="PANTHER" id="PTHR13264">
    <property type="entry name" value="GCIP-INTERACTING PROTEIN P29"/>
    <property type="match status" value="1"/>
</dbReference>
<keyword evidence="3 7" id="KW-0507">mRNA processing</keyword>
<comment type="similarity">
    <text evidence="2 7">Belongs to the SYF2 family.</text>
</comment>